<name>A0A9N9BDE4_9GLOM</name>
<dbReference type="GO" id="GO:0051225">
    <property type="term" value="P:spindle assembly"/>
    <property type="evidence" value="ECO:0007669"/>
    <property type="project" value="InterPro"/>
</dbReference>
<organism evidence="1 2">
    <name type="scientific">Paraglomus brasilianum</name>
    <dbReference type="NCBI Taxonomy" id="144538"/>
    <lineage>
        <taxon>Eukaryota</taxon>
        <taxon>Fungi</taxon>
        <taxon>Fungi incertae sedis</taxon>
        <taxon>Mucoromycota</taxon>
        <taxon>Glomeromycotina</taxon>
        <taxon>Glomeromycetes</taxon>
        <taxon>Paraglomerales</taxon>
        <taxon>Paraglomeraceae</taxon>
        <taxon>Paraglomus</taxon>
    </lineage>
</organism>
<dbReference type="InterPro" id="IPR028346">
    <property type="entry name" value="HAUS2"/>
</dbReference>
<dbReference type="OrthoDB" id="2436605at2759"/>
<dbReference type="GO" id="GO:1990498">
    <property type="term" value="C:mitotic spindle microtubule"/>
    <property type="evidence" value="ECO:0007669"/>
    <property type="project" value="TreeGrafter"/>
</dbReference>
<dbReference type="Pfam" id="PF15003">
    <property type="entry name" value="HAUS2"/>
    <property type="match status" value="1"/>
</dbReference>
<evidence type="ECO:0000313" key="1">
    <source>
        <dbReference type="EMBL" id="CAG8564398.1"/>
    </source>
</evidence>
<dbReference type="EMBL" id="CAJVPI010000703">
    <property type="protein sequence ID" value="CAG8564398.1"/>
    <property type="molecule type" value="Genomic_DNA"/>
</dbReference>
<protein>
    <submittedName>
        <fullName evidence="1">6934_t:CDS:1</fullName>
    </submittedName>
</protein>
<keyword evidence="2" id="KW-1185">Reference proteome</keyword>
<gene>
    <name evidence="1" type="ORF">PBRASI_LOCUS5762</name>
</gene>
<sequence>MSLHSRHYAKRSNSQHTLKATSVDTLDDVLVLIKNAGYTVDDNAMTAEQSKKSVELMDLLAEILAVQDKVESLNKDINKFRDVIESYDIVRSSEIEKKIKLLDAFSSHVHLIMTNKQFLVKRLREPYAGPHITLQAEYHQPFAYLIQLIVESINSLPQHVESVKWVTDHGVFDKNAIDKQVSSTASTIATYGNYADCIERVRKTVKEMQETCVD</sequence>
<dbReference type="PANTHER" id="PTHR16039">
    <property type="entry name" value="HAUS AUGMIN-LIKE COMPLEX SUBUNIT 2"/>
    <property type="match status" value="1"/>
</dbReference>
<accession>A0A9N9BDE4</accession>
<proteinExistence type="predicted"/>
<dbReference type="GO" id="GO:0031023">
    <property type="term" value="P:microtubule organizing center organization"/>
    <property type="evidence" value="ECO:0007669"/>
    <property type="project" value="InterPro"/>
</dbReference>
<dbReference type="AlphaFoldDB" id="A0A9N9BDE4"/>
<dbReference type="Proteomes" id="UP000789739">
    <property type="component" value="Unassembled WGS sequence"/>
</dbReference>
<dbReference type="PANTHER" id="PTHR16039:SF1">
    <property type="entry name" value="HAUS AUGMIN-LIKE COMPLEX SUBUNIT 2"/>
    <property type="match status" value="1"/>
</dbReference>
<dbReference type="GO" id="GO:0007020">
    <property type="term" value="P:microtubule nucleation"/>
    <property type="evidence" value="ECO:0007669"/>
    <property type="project" value="TreeGrafter"/>
</dbReference>
<reference evidence="1" key="1">
    <citation type="submission" date="2021-06" db="EMBL/GenBank/DDBJ databases">
        <authorList>
            <person name="Kallberg Y."/>
            <person name="Tangrot J."/>
            <person name="Rosling A."/>
        </authorList>
    </citation>
    <scope>NUCLEOTIDE SEQUENCE</scope>
    <source>
        <strain evidence="1">BR232B</strain>
    </source>
</reference>
<evidence type="ECO:0000313" key="2">
    <source>
        <dbReference type="Proteomes" id="UP000789739"/>
    </source>
</evidence>
<comment type="caution">
    <text evidence="1">The sequence shown here is derived from an EMBL/GenBank/DDBJ whole genome shotgun (WGS) entry which is preliminary data.</text>
</comment>
<dbReference type="GO" id="GO:0070652">
    <property type="term" value="C:HAUS complex"/>
    <property type="evidence" value="ECO:0007669"/>
    <property type="project" value="TreeGrafter"/>
</dbReference>